<dbReference type="InterPro" id="IPR052721">
    <property type="entry name" value="ET_Amicyanin"/>
</dbReference>
<dbReference type="InterPro" id="IPR008972">
    <property type="entry name" value="Cupredoxin"/>
</dbReference>
<keyword evidence="2" id="KW-0186">Copper</keyword>
<organism evidence="4">
    <name type="scientific">hydrothermal vent metagenome</name>
    <dbReference type="NCBI Taxonomy" id="652676"/>
    <lineage>
        <taxon>unclassified sequences</taxon>
        <taxon>metagenomes</taxon>
        <taxon>ecological metagenomes</taxon>
    </lineage>
</organism>
<dbReference type="GO" id="GO:0009055">
    <property type="term" value="F:electron transfer activity"/>
    <property type="evidence" value="ECO:0007669"/>
    <property type="project" value="InterPro"/>
</dbReference>
<dbReference type="InterPro" id="IPR013784">
    <property type="entry name" value="Carb-bd-like_fold"/>
</dbReference>
<evidence type="ECO:0000256" key="2">
    <source>
        <dbReference type="ARBA" id="ARBA00023008"/>
    </source>
</evidence>
<dbReference type="Pfam" id="PF13620">
    <property type="entry name" value="CarboxypepD_reg"/>
    <property type="match status" value="1"/>
</dbReference>
<dbReference type="SUPFAM" id="SSF49452">
    <property type="entry name" value="Starch-binding domain-like"/>
    <property type="match status" value="1"/>
</dbReference>
<dbReference type="Gene3D" id="2.60.40.1120">
    <property type="entry name" value="Carboxypeptidase-like, regulatory domain"/>
    <property type="match status" value="1"/>
</dbReference>
<evidence type="ECO:0000259" key="3">
    <source>
        <dbReference type="Pfam" id="PF00127"/>
    </source>
</evidence>
<dbReference type="PANTHER" id="PTHR36507">
    <property type="entry name" value="BLL1555 PROTEIN"/>
    <property type="match status" value="1"/>
</dbReference>
<gene>
    <name evidence="4" type="ORF">MNBD_BACTEROID05-352</name>
</gene>
<dbReference type="InterPro" id="IPR000923">
    <property type="entry name" value="BlueCu_1"/>
</dbReference>
<dbReference type="GO" id="GO:0030246">
    <property type="term" value="F:carbohydrate binding"/>
    <property type="evidence" value="ECO:0007669"/>
    <property type="project" value="InterPro"/>
</dbReference>
<dbReference type="Pfam" id="PF00127">
    <property type="entry name" value="Copper-bind"/>
    <property type="match status" value="1"/>
</dbReference>
<feature type="domain" description="Blue (type 1) copper" evidence="3">
    <location>
        <begin position="21"/>
        <end position="91"/>
    </location>
</feature>
<dbReference type="Gene3D" id="2.60.40.420">
    <property type="entry name" value="Cupredoxins - blue copper proteins"/>
    <property type="match status" value="1"/>
</dbReference>
<name>A0A3B0THD9_9ZZZZ</name>
<dbReference type="EMBL" id="UOEN01000314">
    <property type="protein sequence ID" value="VAW16260.1"/>
    <property type="molecule type" value="Genomic_DNA"/>
</dbReference>
<sequence length="150" mass="16754">MEGKEFAAPTEPVVNVQKAKEFQPHVMPVLKGTVVDFLNSDAFAHNVFSPDEAADEMDLGSWRQGEKRSHTFDKLGEAVILCNLHPEMEGWILTVPTPYFAVTDENGDYTIENIPEGSYTLKTWHKKLKSSTSEVTVTGDPAKVDFIIKK</sequence>
<keyword evidence="1" id="KW-0479">Metal-binding</keyword>
<protein>
    <recommendedName>
        <fullName evidence="3">Blue (type 1) copper domain-containing protein</fullName>
    </recommendedName>
</protein>
<dbReference type="GO" id="GO:0005507">
    <property type="term" value="F:copper ion binding"/>
    <property type="evidence" value="ECO:0007669"/>
    <property type="project" value="InterPro"/>
</dbReference>
<evidence type="ECO:0000313" key="4">
    <source>
        <dbReference type="EMBL" id="VAW16260.1"/>
    </source>
</evidence>
<evidence type="ECO:0000256" key="1">
    <source>
        <dbReference type="ARBA" id="ARBA00022723"/>
    </source>
</evidence>
<dbReference type="PANTHER" id="PTHR36507:SF1">
    <property type="entry name" value="BLL1555 PROTEIN"/>
    <property type="match status" value="1"/>
</dbReference>
<reference evidence="4" key="1">
    <citation type="submission" date="2018-06" db="EMBL/GenBank/DDBJ databases">
        <authorList>
            <person name="Zhirakovskaya E."/>
        </authorList>
    </citation>
    <scope>NUCLEOTIDE SEQUENCE</scope>
</reference>
<dbReference type="SUPFAM" id="SSF49503">
    <property type="entry name" value="Cupredoxins"/>
    <property type="match status" value="1"/>
</dbReference>
<dbReference type="AlphaFoldDB" id="A0A3B0THD9"/>
<accession>A0A3B0THD9</accession>
<proteinExistence type="predicted"/>